<accession>A0AC35TP94</accession>
<evidence type="ECO:0000313" key="2">
    <source>
        <dbReference type="WBParaSite" id="RSKR_0000299850.1"/>
    </source>
</evidence>
<evidence type="ECO:0000313" key="1">
    <source>
        <dbReference type="Proteomes" id="UP000095286"/>
    </source>
</evidence>
<dbReference type="WBParaSite" id="RSKR_0000299850.1">
    <property type="protein sequence ID" value="RSKR_0000299850.1"/>
    <property type="gene ID" value="RSKR_0000299850"/>
</dbReference>
<dbReference type="Proteomes" id="UP000095286">
    <property type="component" value="Unplaced"/>
</dbReference>
<organism evidence="1 2">
    <name type="scientific">Rhabditophanes sp. KR3021</name>
    <dbReference type="NCBI Taxonomy" id="114890"/>
    <lineage>
        <taxon>Eukaryota</taxon>
        <taxon>Metazoa</taxon>
        <taxon>Ecdysozoa</taxon>
        <taxon>Nematoda</taxon>
        <taxon>Chromadorea</taxon>
        <taxon>Rhabditida</taxon>
        <taxon>Tylenchina</taxon>
        <taxon>Panagrolaimomorpha</taxon>
        <taxon>Strongyloidoidea</taxon>
        <taxon>Alloionematidae</taxon>
        <taxon>Rhabditophanes</taxon>
    </lineage>
</organism>
<sequence>MDKNHEIEPLNFERAEPTPIKKSFSTFTKSEWITFLLILFTNVNLQMSITVILPFFAEVATKKGLTLSEIGLIFGIFSLVRKIGDDLPLNNGDYISGFLYDVGGYQHPFMLVSLLLIINTVLVFIYIRDFEMEEEHHPHSHKQQFGFKQIAAMPYVWFMLLTTCIVGAMFNFISPILPSALERFDLSSTELGVIFFLSGAVYSLSVLVIGPILHRFNIIEELITFGLGLCSVSLVFLGPVTFIPIDTSIPLVVMSLILQGMAGSALFLTSFKLAIDIITIEYGYQNNVNTNGIASGIFSAFYALGNFNFTTSLLRSF</sequence>
<name>A0AC35TP94_9BILA</name>
<protein>
    <submittedName>
        <fullName evidence="2">MFS domain-containing protein</fullName>
    </submittedName>
</protein>
<reference evidence="2" key="1">
    <citation type="submission" date="2016-11" db="UniProtKB">
        <authorList>
            <consortium name="WormBaseParasite"/>
        </authorList>
    </citation>
    <scope>IDENTIFICATION</scope>
    <source>
        <strain evidence="2">KR3021</strain>
    </source>
</reference>
<proteinExistence type="predicted"/>